<dbReference type="SMART" id="SM00530">
    <property type="entry name" value="HTH_XRE"/>
    <property type="match status" value="1"/>
</dbReference>
<feature type="domain" description="HTH cro/C1-type" evidence="1">
    <location>
        <begin position="18"/>
        <end position="71"/>
    </location>
</feature>
<dbReference type="PROSITE" id="PS50943">
    <property type="entry name" value="HTH_CROC1"/>
    <property type="match status" value="1"/>
</dbReference>
<gene>
    <name evidence="2" type="ORF">CQZ99_10215</name>
</gene>
<dbReference type="InterPro" id="IPR001387">
    <property type="entry name" value="Cro/C1-type_HTH"/>
</dbReference>
<dbReference type="Proteomes" id="UP000238045">
    <property type="component" value="Unassembled WGS sequence"/>
</dbReference>
<dbReference type="InterPro" id="IPR010982">
    <property type="entry name" value="Lambda_DNA-bd_dom_sf"/>
</dbReference>
<dbReference type="GO" id="GO:0003677">
    <property type="term" value="F:DNA binding"/>
    <property type="evidence" value="ECO:0007669"/>
    <property type="project" value="InterPro"/>
</dbReference>
<dbReference type="Gene3D" id="1.10.260.40">
    <property type="entry name" value="lambda repressor-like DNA-binding domains"/>
    <property type="match status" value="1"/>
</dbReference>
<organism evidence="2 3">
    <name type="scientific">Pseudomonas poae</name>
    <dbReference type="NCBI Taxonomy" id="200451"/>
    <lineage>
        <taxon>Bacteria</taxon>
        <taxon>Pseudomonadati</taxon>
        <taxon>Pseudomonadota</taxon>
        <taxon>Gammaproteobacteria</taxon>
        <taxon>Pseudomonadales</taxon>
        <taxon>Pseudomonadaceae</taxon>
        <taxon>Pseudomonas</taxon>
    </lineage>
</organism>
<accession>A0A2S9EUN2</accession>
<dbReference type="CDD" id="cd00093">
    <property type="entry name" value="HTH_XRE"/>
    <property type="match status" value="1"/>
</dbReference>
<evidence type="ECO:0000313" key="3">
    <source>
        <dbReference type="Proteomes" id="UP000238045"/>
    </source>
</evidence>
<dbReference type="SUPFAM" id="SSF47413">
    <property type="entry name" value="lambda repressor-like DNA-binding domains"/>
    <property type="match status" value="1"/>
</dbReference>
<dbReference type="RefSeq" id="WP_105696576.1">
    <property type="nucleotide sequence ID" value="NZ_CP159260.1"/>
</dbReference>
<comment type="caution">
    <text evidence="2">The sequence shown here is derived from an EMBL/GenBank/DDBJ whole genome shotgun (WGS) entry which is preliminary data.</text>
</comment>
<proteinExistence type="predicted"/>
<evidence type="ECO:0000259" key="1">
    <source>
        <dbReference type="PROSITE" id="PS50943"/>
    </source>
</evidence>
<reference evidence="2 3" key="1">
    <citation type="submission" date="2017-09" db="EMBL/GenBank/DDBJ databases">
        <title>Genomic, metabolic, and phenotypic characteristics of bacterial isolates from the natural microbiome of the model nematode Caenorhabditis elegans.</title>
        <authorList>
            <person name="Zimmermann J."/>
            <person name="Obeng N."/>
            <person name="Yang W."/>
            <person name="Obeng O."/>
            <person name="Kissoyan K."/>
            <person name="Pees B."/>
            <person name="Dirksen P."/>
            <person name="Hoppner M."/>
            <person name="Franke A."/>
            <person name="Rosenstiel P."/>
            <person name="Leippe M."/>
            <person name="Dierking K."/>
            <person name="Kaleta C."/>
            <person name="Schulenburg H."/>
        </authorList>
    </citation>
    <scope>NUCLEOTIDE SEQUENCE [LARGE SCALE GENOMIC DNA]</scope>
    <source>
        <strain evidence="2 3">MYb117</strain>
    </source>
</reference>
<sequence length="118" mass="12881">MTDVPTELSFSSAFGGRLRAERVKLQLTQQDFGAVGGVAANAQGNYESGDRHPKSDYLVAIERIGVDLLYVLTGEIACSKLYSLSAEEREILKNYRKLKNSDRNAISAILSSLPSSLK</sequence>
<keyword evidence="3" id="KW-1185">Reference proteome</keyword>
<evidence type="ECO:0000313" key="2">
    <source>
        <dbReference type="EMBL" id="PRC19707.1"/>
    </source>
</evidence>
<dbReference type="EMBL" id="PCQL01000008">
    <property type="protein sequence ID" value="PRC19707.1"/>
    <property type="molecule type" value="Genomic_DNA"/>
</dbReference>
<name>A0A2S9EUN2_9PSED</name>
<protein>
    <submittedName>
        <fullName evidence="2">Transcriptional regulator</fullName>
    </submittedName>
</protein>
<dbReference type="AlphaFoldDB" id="A0A2S9EUN2"/>